<proteinExistence type="predicted"/>
<organism evidence="7 8">
    <name type="scientific">Aureicoccus marinus</name>
    <dbReference type="NCBI Taxonomy" id="754435"/>
    <lineage>
        <taxon>Bacteria</taxon>
        <taxon>Pseudomonadati</taxon>
        <taxon>Bacteroidota</taxon>
        <taxon>Flavobacteriia</taxon>
        <taxon>Flavobacteriales</taxon>
        <taxon>Flavobacteriaceae</taxon>
        <taxon>Aureicoccus</taxon>
    </lineage>
</organism>
<dbReference type="GO" id="GO:0015171">
    <property type="term" value="F:amino acid transmembrane transporter activity"/>
    <property type="evidence" value="ECO:0007669"/>
    <property type="project" value="TreeGrafter"/>
</dbReference>
<dbReference type="EMBL" id="MQVX01000001">
    <property type="protein sequence ID" value="PQJ14616.1"/>
    <property type="molecule type" value="Genomic_DNA"/>
</dbReference>
<evidence type="ECO:0000313" key="8">
    <source>
        <dbReference type="Proteomes" id="UP000239366"/>
    </source>
</evidence>
<dbReference type="Pfam" id="PF01810">
    <property type="entry name" value="LysE"/>
    <property type="match status" value="1"/>
</dbReference>
<feature type="transmembrane region" description="Helical" evidence="6">
    <location>
        <begin position="125"/>
        <end position="145"/>
    </location>
</feature>
<protein>
    <recommendedName>
        <fullName evidence="9">Lysine transporter LysE</fullName>
    </recommendedName>
</protein>
<comment type="caution">
    <text evidence="7">The sequence shown here is derived from an EMBL/GenBank/DDBJ whole genome shotgun (WGS) entry which is preliminary data.</text>
</comment>
<keyword evidence="8" id="KW-1185">Reference proteome</keyword>
<evidence type="ECO:0000256" key="4">
    <source>
        <dbReference type="ARBA" id="ARBA00022989"/>
    </source>
</evidence>
<keyword evidence="5 6" id="KW-0472">Membrane</keyword>
<keyword evidence="3 6" id="KW-0812">Transmembrane</keyword>
<feature type="transmembrane region" description="Helical" evidence="6">
    <location>
        <begin position="151"/>
        <end position="173"/>
    </location>
</feature>
<keyword evidence="4 6" id="KW-1133">Transmembrane helix</keyword>
<sequence length="212" mass="23333">MTEILLAFTFATFFLALSPGPDNIFVLTLSVTHGFRYGLATIAGLMTGCFVHATYMAFGISALLIQWPVLLYGIQFFGAAYLLYLAYQVFRSPAEIGEASVDAQAPLLIAMYKKGFLMNVLNPKVSLFFIAFFPGFLFESSWPFWLQIYTLTALFIVVSSFVFGSIALAGGVFTQALKRPGVGQVMKWVQILVFVGIAVYLMVVEPTIPELG</sequence>
<evidence type="ECO:0000256" key="6">
    <source>
        <dbReference type="SAM" id="Phobius"/>
    </source>
</evidence>
<dbReference type="Proteomes" id="UP000239366">
    <property type="component" value="Unassembled WGS sequence"/>
</dbReference>
<evidence type="ECO:0008006" key="9">
    <source>
        <dbReference type="Google" id="ProtNLM"/>
    </source>
</evidence>
<name>A0A2S7T588_9FLAO</name>
<comment type="subcellular location">
    <subcellularLocation>
        <location evidence="1">Cell membrane</location>
        <topology evidence="1">Multi-pass membrane protein</topology>
    </subcellularLocation>
</comment>
<evidence type="ECO:0000256" key="5">
    <source>
        <dbReference type="ARBA" id="ARBA00023136"/>
    </source>
</evidence>
<feature type="transmembrane region" description="Helical" evidence="6">
    <location>
        <begin position="185"/>
        <end position="203"/>
    </location>
</feature>
<dbReference type="PANTHER" id="PTHR30086">
    <property type="entry name" value="ARGININE EXPORTER PROTEIN ARGO"/>
    <property type="match status" value="1"/>
</dbReference>
<accession>A0A2S7T588</accession>
<dbReference type="RefSeq" id="WP_105000250.1">
    <property type="nucleotide sequence ID" value="NZ_MQVX01000001.1"/>
</dbReference>
<dbReference type="PANTHER" id="PTHR30086:SF20">
    <property type="entry name" value="ARGININE EXPORTER PROTEIN ARGO-RELATED"/>
    <property type="match status" value="1"/>
</dbReference>
<evidence type="ECO:0000256" key="3">
    <source>
        <dbReference type="ARBA" id="ARBA00022692"/>
    </source>
</evidence>
<dbReference type="InterPro" id="IPR001123">
    <property type="entry name" value="LeuE-type"/>
</dbReference>
<dbReference type="AlphaFoldDB" id="A0A2S7T588"/>
<keyword evidence="2" id="KW-1003">Cell membrane</keyword>
<evidence type="ECO:0000256" key="1">
    <source>
        <dbReference type="ARBA" id="ARBA00004651"/>
    </source>
</evidence>
<evidence type="ECO:0000256" key="2">
    <source>
        <dbReference type="ARBA" id="ARBA00022475"/>
    </source>
</evidence>
<evidence type="ECO:0000313" key="7">
    <source>
        <dbReference type="EMBL" id="PQJ14616.1"/>
    </source>
</evidence>
<feature type="transmembrane region" description="Helical" evidence="6">
    <location>
        <begin position="35"/>
        <end position="58"/>
    </location>
</feature>
<dbReference type="PIRSF" id="PIRSF006324">
    <property type="entry name" value="LeuE"/>
    <property type="match status" value="1"/>
</dbReference>
<feature type="transmembrane region" description="Helical" evidence="6">
    <location>
        <begin position="70"/>
        <end position="90"/>
    </location>
</feature>
<dbReference type="OrthoDB" id="9784202at2"/>
<gene>
    <name evidence="7" type="ORF">BST99_01600</name>
</gene>
<reference evidence="8" key="1">
    <citation type="submission" date="2016-11" db="EMBL/GenBank/DDBJ databases">
        <title>Trade-off between light-utilization and light-protection in marine flavobacteria.</title>
        <authorList>
            <person name="Kumagai Y."/>
            <person name="Yoshizawa S."/>
            <person name="Kogure K."/>
        </authorList>
    </citation>
    <scope>NUCLEOTIDE SEQUENCE [LARGE SCALE GENOMIC DNA]</scope>
    <source>
        <strain evidence="8">SG-18</strain>
    </source>
</reference>
<dbReference type="GO" id="GO:0005886">
    <property type="term" value="C:plasma membrane"/>
    <property type="evidence" value="ECO:0007669"/>
    <property type="project" value="UniProtKB-SubCell"/>
</dbReference>